<dbReference type="AlphaFoldDB" id="A0A2R5FK26"/>
<reference evidence="1 2" key="1">
    <citation type="journal article" date="2018" name="Environ. Microbiol.">
        <title>Isolation and genomic characterization of Novimethylophilus kurashikiensis gen. nov. sp. nov., a new lanthanide-dependent methylotrophic species of Methylophilaceae.</title>
        <authorList>
            <person name="Lv H."/>
            <person name="Sahin N."/>
            <person name="Tani A."/>
        </authorList>
    </citation>
    <scope>NUCLEOTIDE SEQUENCE [LARGE SCALE GENOMIC DNA]</scope>
    <source>
        <strain evidence="1 2">La2-4</strain>
    </source>
</reference>
<protein>
    <submittedName>
        <fullName evidence="1">Uncharacterized protein</fullName>
    </submittedName>
</protein>
<comment type="caution">
    <text evidence="1">The sequence shown here is derived from an EMBL/GenBank/DDBJ whole genome shotgun (WGS) entry which is preliminary data.</text>
</comment>
<dbReference type="RefSeq" id="WP_109017176.1">
    <property type="nucleotide sequence ID" value="NZ_BDOQ01000028.1"/>
</dbReference>
<proteinExistence type="predicted"/>
<name>A0A2R5FK26_9PROT</name>
<organism evidence="1 2">
    <name type="scientific">Novimethylophilus kurashikiensis</name>
    <dbReference type="NCBI Taxonomy" id="1825523"/>
    <lineage>
        <taxon>Bacteria</taxon>
        <taxon>Pseudomonadati</taxon>
        <taxon>Pseudomonadota</taxon>
        <taxon>Betaproteobacteria</taxon>
        <taxon>Nitrosomonadales</taxon>
        <taxon>Methylophilaceae</taxon>
        <taxon>Novimethylophilus</taxon>
    </lineage>
</organism>
<evidence type="ECO:0000313" key="1">
    <source>
        <dbReference type="EMBL" id="GBG16034.1"/>
    </source>
</evidence>
<accession>A0A2R5FK26</accession>
<evidence type="ECO:0000313" key="2">
    <source>
        <dbReference type="Proteomes" id="UP000245081"/>
    </source>
</evidence>
<keyword evidence="2" id="KW-1185">Reference proteome</keyword>
<dbReference type="Proteomes" id="UP000245081">
    <property type="component" value="Unassembled WGS sequence"/>
</dbReference>
<gene>
    <name evidence="1" type="ORF">NMK_3658</name>
</gene>
<dbReference type="EMBL" id="BDOQ01000028">
    <property type="protein sequence ID" value="GBG16034.1"/>
    <property type="molecule type" value="Genomic_DNA"/>
</dbReference>
<sequence>MLESEAIETIFRRLPLLENQALTKMFLQSAIDQIMILAKAGAMDIPNRYTSIAEAPTQKELDAIAKQAKKLLSQLKYAHQTTILALADQGFWRIDADLECLLKTLSNQASQAKVGQVSTATTGGRPENRKAHYLARVLAHYYYKLTGKKPSRSSSAKHPHGYINLVESMFELLAIDPANSDHYARLAIREFNASISHTENPDGENFPNLVEVSA</sequence>